<sequence>MGRPLFVQQLPPGRPPFQHEEAMIPLTIPRQTDMSMPMLGEEDALFTALFILDPHMIGEYLDKVIKHSNVYNLWVAGTSQEGLTDEDEDATIPPMHPTWKSTFVGKPVEDAFAHLATLPLDLSVNRVYLVVLDDILYREKGWIIIYNIDEKGVITCVPCTAHMTLTYINSYMWHNWHRYLEEWRKQGRPVF</sequence>
<proteinExistence type="predicted"/>
<reference evidence="1" key="1">
    <citation type="submission" date="2020-06" db="EMBL/GenBank/DDBJ databases">
        <authorList>
            <person name="Onetto C."/>
        </authorList>
    </citation>
    <scope>NUCLEOTIDE SEQUENCE</scope>
</reference>
<dbReference type="Proteomes" id="UP000714618">
    <property type="component" value="Unassembled WGS sequence"/>
</dbReference>
<name>A0A9N8PJ75_9PEZI</name>
<dbReference type="AlphaFoldDB" id="A0A9N8PJ75"/>
<gene>
    <name evidence="1" type="ORF">AWRI4233_LOCUS7033</name>
</gene>
<dbReference type="EMBL" id="CAIJEO010000008">
    <property type="protein sequence ID" value="CAD0098209.1"/>
    <property type="molecule type" value="Genomic_DNA"/>
</dbReference>
<evidence type="ECO:0000313" key="2">
    <source>
        <dbReference type="Proteomes" id="UP000714618"/>
    </source>
</evidence>
<keyword evidence="2" id="KW-1185">Reference proteome</keyword>
<accession>A0A9N8PJ75</accession>
<protein>
    <submittedName>
        <fullName evidence="1">Uncharacterized protein</fullName>
    </submittedName>
</protein>
<comment type="caution">
    <text evidence="1">The sequence shown here is derived from an EMBL/GenBank/DDBJ whole genome shotgun (WGS) entry which is preliminary data.</text>
</comment>
<dbReference type="OrthoDB" id="5301876at2759"/>
<organism evidence="1 2">
    <name type="scientific">Aureobasidium mustum</name>
    <dbReference type="NCBI Taxonomy" id="2773714"/>
    <lineage>
        <taxon>Eukaryota</taxon>
        <taxon>Fungi</taxon>
        <taxon>Dikarya</taxon>
        <taxon>Ascomycota</taxon>
        <taxon>Pezizomycotina</taxon>
        <taxon>Dothideomycetes</taxon>
        <taxon>Dothideomycetidae</taxon>
        <taxon>Dothideales</taxon>
        <taxon>Saccotheciaceae</taxon>
        <taxon>Aureobasidium</taxon>
    </lineage>
</organism>
<evidence type="ECO:0000313" key="1">
    <source>
        <dbReference type="EMBL" id="CAD0098209.1"/>
    </source>
</evidence>